<reference evidence="17" key="1">
    <citation type="submission" date="2025-08" db="UniProtKB">
        <authorList>
            <consortium name="RefSeq"/>
        </authorList>
    </citation>
    <scope>IDENTIFICATION</scope>
    <source>
        <strain evidence="17">Quisiro</strain>
        <tissue evidence="17">Liver</tissue>
    </source>
</reference>
<feature type="compositionally biased region" description="Low complexity" evidence="11">
    <location>
        <begin position="1021"/>
        <end position="1037"/>
    </location>
</feature>
<evidence type="ECO:0000256" key="2">
    <source>
        <dbReference type="ARBA" id="ARBA00007881"/>
    </source>
</evidence>
<feature type="compositionally biased region" description="Polar residues" evidence="11">
    <location>
        <begin position="986"/>
        <end position="1002"/>
    </location>
</feature>
<dbReference type="CDD" id="cd09927">
    <property type="entry name" value="SH2_Tensin_like"/>
    <property type="match status" value="1"/>
</dbReference>
<evidence type="ECO:0000256" key="11">
    <source>
        <dbReference type="SAM" id="MobiDB-lite"/>
    </source>
</evidence>
<evidence type="ECO:0000259" key="14">
    <source>
        <dbReference type="PROSITE" id="PS51181"/>
    </source>
</evidence>
<feature type="compositionally biased region" description="Polar residues" evidence="11">
    <location>
        <begin position="610"/>
        <end position="622"/>
    </location>
</feature>
<evidence type="ECO:0000313" key="16">
    <source>
        <dbReference type="Proteomes" id="UP000192220"/>
    </source>
</evidence>
<feature type="compositionally biased region" description="Basic and acidic residues" evidence="11">
    <location>
        <begin position="1360"/>
        <end position="1376"/>
    </location>
</feature>
<dbReference type="InterPro" id="IPR013625">
    <property type="entry name" value="PTB"/>
</dbReference>
<organism evidence="16 17">
    <name type="scientific">Austrofundulus limnaeus</name>
    <name type="common">Annual killifish</name>
    <dbReference type="NCBI Taxonomy" id="52670"/>
    <lineage>
        <taxon>Eukaryota</taxon>
        <taxon>Metazoa</taxon>
        <taxon>Chordata</taxon>
        <taxon>Craniata</taxon>
        <taxon>Vertebrata</taxon>
        <taxon>Euteleostomi</taxon>
        <taxon>Actinopterygii</taxon>
        <taxon>Neopterygii</taxon>
        <taxon>Teleostei</taxon>
        <taxon>Neoteleostei</taxon>
        <taxon>Acanthomorphata</taxon>
        <taxon>Ovalentaria</taxon>
        <taxon>Atherinomorphae</taxon>
        <taxon>Cyprinodontiformes</taxon>
        <taxon>Rivulidae</taxon>
        <taxon>Austrofundulus</taxon>
    </lineage>
</organism>
<feature type="region of interest" description="Disordered" evidence="11">
    <location>
        <begin position="584"/>
        <end position="631"/>
    </location>
</feature>
<evidence type="ECO:0000259" key="13">
    <source>
        <dbReference type="PROSITE" id="PS50081"/>
    </source>
</evidence>
<dbReference type="GO" id="GO:0005925">
    <property type="term" value="C:focal adhesion"/>
    <property type="evidence" value="ECO:0007669"/>
    <property type="project" value="UniProtKB-SubCell"/>
</dbReference>
<dbReference type="SMART" id="SM00252">
    <property type="entry name" value="SH2"/>
    <property type="match status" value="1"/>
</dbReference>
<dbReference type="PROSITE" id="PS50001">
    <property type="entry name" value="SH2"/>
    <property type="match status" value="1"/>
</dbReference>
<dbReference type="SMART" id="SM00404">
    <property type="entry name" value="PTPc_motif"/>
    <property type="match status" value="1"/>
</dbReference>
<dbReference type="Gene3D" id="2.60.40.1110">
    <property type="match status" value="1"/>
</dbReference>
<dbReference type="SMART" id="SM01326">
    <property type="entry name" value="PTEN_C2"/>
    <property type="match status" value="1"/>
</dbReference>
<dbReference type="SUPFAM" id="SSF50729">
    <property type="entry name" value="PH domain-like"/>
    <property type="match status" value="1"/>
</dbReference>
<dbReference type="InParanoid" id="A0A2I4C7N8"/>
<gene>
    <name evidence="17" type="primary">LOC106526078</name>
</gene>
<dbReference type="Gene3D" id="3.30.505.10">
    <property type="entry name" value="SH2 domain"/>
    <property type="match status" value="1"/>
</dbReference>
<feature type="region of interest" description="Disordered" evidence="11">
    <location>
        <begin position="117"/>
        <end position="143"/>
    </location>
</feature>
<feature type="compositionally biased region" description="Polar residues" evidence="11">
    <location>
        <begin position="963"/>
        <end position="973"/>
    </location>
</feature>
<dbReference type="Proteomes" id="UP000192220">
    <property type="component" value="Unplaced"/>
</dbReference>
<comment type="similarity">
    <text evidence="2">Belongs to the PTEN phosphatase protein family.</text>
</comment>
<dbReference type="GeneID" id="106526078"/>
<dbReference type="Pfam" id="PF00130">
    <property type="entry name" value="C1_1"/>
    <property type="match status" value="1"/>
</dbReference>
<dbReference type="RefSeq" id="XP_013876006.1">
    <property type="nucleotide sequence ID" value="XM_014020552.1"/>
</dbReference>
<dbReference type="SUPFAM" id="SSF52799">
    <property type="entry name" value="(Phosphotyrosine protein) phosphatases II"/>
    <property type="match status" value="1"/>
</dbReference>
<dbReference type="Gene3D" id="3.30.60.20">
    <property type="match status" value="1"/>
</dbReference>
<dbReference type="CDD" id="cd20888">
    <property type="entry name" value="C1_TNS1_v"/>
    <property type="match status" value="1"/>
</dbReference>
<name>A0A2I4C7N8_AUSLI</name>
<comment type="subcellular location">
    <subcellularLocation>
        <location evidence="1">Cell junction</location>
        <location evidence="1">Focal adhesion</location>
    </subcellularLocation>
</comment>
<keyword evidence="16" id="KW-1185">Reference proteome</keyword>
<evidence type="ECO:0000259" key="15">
    <source>
        <dbReference type="PROSITE" id="PS51182"/>
    </source>
</evidence>
<dbReference type="GO" id="GO:0046872">
    <property type="term" value="F:metal ion binding"/>
    <property type="evidence" value="ECO:0007669"/>
    <property type="project" value="UniProtKB-KW"/>
</dbReference>
<feature type="compositionally biased region" description="Polar residues" evidence="11">
    <location>
        <begin position="1377"/>
        <end position="1395"/>
    </location>
</feature>
<dbReference type="InterPro" id="IPR006020">
    <property type="entry name" value="PTB/PI_dom"/>
</dbReference>
<dbReference type="Gene3D" id="3.90.190.10">
    <property type="entry name" value="Protein tyrosine phosphatase superfamily"/>
    <property type="match status" value="1"/>
</dbReference>
<keyword evidence="4" id="KW-0479">Metal-binding</keyword>
<feature type="compositionally biased region" description="Polar residues" evidence="11">
    <location>
        <begin position="1260"/>
        <end position="1273"/>
    </location>
</feature>
<feature type="domain" description="Phosphatase tensin-type" evidence="14">
    <location>
        <begin position="162"/>
        <end position="334"/>
    </location>
</feature>
<dbReference type="KEGG" id="alim:106526078"/>
<dbReference type="Gene3D" id="2.30.29.30">
    <property type="entry name" value="Pleckstrin-homology domain (PH domain)/Phosphotyrosine-binding domain (PTB)"/>
    <property type="match status" value="1"/>
</dbReference>
<dbReference type="PANTHER" id="PTHR45734:SF3">
    <property type="entry name" value="TENSIN-1"/>
    <property type="match status" value="1"/>
</dbReference>
<dbReference type="InterPro" id="IPR036860">
    <property type="entry name" value="SH2_dom_sf"/>
</dbReference>
<feature type="compositionally biased region" description="Polar residues" evidence="11">
    <location>
        <begin position="587"/>
        <end position="600"/>
    </location>
</feature>
<dbReference type="PROSITE" id="PS50081">
    <property type="entry name" value="ZF_DAG_PE_2"/>
    <property type="match status" value="1"/>
</dbReference>
<dbReference type="PROSITE" id="PS51182">
    <property type="entry name" value="C2_TENSIN"/>
    <property type="match status" value="1"/>
</dbReference>
<dbReference type="InterPro" id="IPR014020">
    <property type="entry name" value="Tensin_C2-dom"/>
</dbReference>
<feature type="region of interest" description="Disordered" evidence="11">
    <location>
        <begin position="1216"/>
        <end position="1396"/>
    </location>
</feature>
<evidence type="ECO:0000256" key="9">
    <source>
        <dbReference type="ARBA" id="ARBA00022999"/>
    </source>
</evidence>
<feature type="domain" description="SH2" evidence="12">
    <location>
        <begin position="1425"/>
        <end position="1535"/>
    </location>
</feature>
<dbReference type="SUPFAM" id="SSF49562">
    <property type="entry name" value="C2 domain (Calcium/lipid-binding domain, CaLB)"/>
    <property type="match status" value="1"/>
</dbReference>
<dbReference type="InterPro" id="IPR033929">
    <property type="entry name" value="Tensin_PTB"/>
</dbReference>
<dbReference type="SMART" id="SM00109">
    <property type="entry name" value="C1"/>
    <property type="match status" value="1"/>
</dbReference>
<dbReference type="InterPro" id="IPR003595">
    <property type="entry name" value="Tyr_Pase_cat"/>
</dbReference>
<feature type="region of interest" description="Disordered" evidence="11">
    <location>
        <begin position="764"/>
        <end position="856"/>
    </location>
</feature>
<feature type="domain" description="C2 tensin-type" evidence="15">
    <location>
        <begin position="339"/>
        <end position="465"/>
    </location>
</feature>
<dbReference type="SMART" id="SM00462">
    <property type="entry name" value="PTB"/>
    <property type="match status" value="1"/>
</dbReference>
<dbReference type="InterPro" id="IPR029021">
    <property type="entry name" value="Prot-tyrosine_phosphatase-like"/>
</dbReference>
<evidence type="ECO:0000256" key="4">
    <source>
        <dbReference type="ARBA" id="ARBA00022723"/>
    </source>
</evidence>
<proteinExistence type="inferred from homology"/>
<dbReference type="STRING" id="52670.A0A2I4C7N8"/>
<feature type="region of interest" description="Disordered" evidence="11">
    <location>
        <begin position="694"/>
        <end position="715"/>
    </location>
</feature>
<dbReference type="InterPro" id="IPR051484">
    <property type="entry name" value="Tensin_PTEN_phosphatase"/>
</dbReference>
<dbReference type="Pfam" id="PF22785">
    <property type="entry name" value="Tc-R-P"/>
    <property type="match status" value="1"/>
</dbReference>
<dbReference type="OrthoDB" id="6273691at2759"/>
<feature type="compositionally biased region" description="Polar residues" evidence="11">
    <location>
        <begin position="789"/>
        <end position="806"/>
    </location>
</feature>
<dbReference type="PROSITE" id="PS00479">
    <property type="entry name" value="ZF_DAG_PE_1"/>
    <property type="match status" value="1"/>
</dbReference>
<dbReference type="GO" id="GO:0004721">
    <property type="term" value="F:phosphoprotein phosphatase activity"/>
    <property type="evidence" value="ECO:0007669"/>
    <property type="project" value="UniProtKB-KW"/>
</dbReference>
<dbReference type="Pfam" id="PF10409">
    <property type="entry name" value="PTEN_C2"/>
    <property type="match status" value="1"/>
</dbReference>
<dbReference type="Pfam" id="PF00017">
    <property type="entry name" value="SH2"/>
    <property type="match status" value="1"/>
</dbReference>
<keyword evidence="8" id="KW-0965">Cell junction</keyword>
<evidence type="ECO:0000256" key="1">
    <source>
        <dbReference type="ARBA" id="ARBA00004246"/>
    </source>
</evidence>
<evidence type="ECO:0000256" key="5">
    <source>
        <dbReference type="ARBA" id="ARBA00022801"/>
    </source>
</evidence>
<dbReference type="InterPro" id="IPR002219">
    <property type="entry name" value="PKC_DAG/PE"/>
</dbReference>
<dbReference type="PROSITE" id="PS51181">
    <property type="entry name" value="PPASE_TENSIN"/>
    <property type="match status" value="1"/>
</dbReference>
<keyword evidence="7" id="KW-0904">Protein phosphatase</keyword>
<feature type="region of interest" description="Disordered" evidence="11">
    <location>
        <begin position="1099"/>
        <end position="1135"/>
    </location>
</feature>
<feature type="compositionally biased region" description="Low complexity" evidence="11">
    <location>
        <begin position="952"/>
        <end position="962"/>
    </location>
</feature>
<evidence type="ECO:0000259" key="12">
    <source>
        <dbReference type="PROSITE" id="PS50001"/>
    </source>
</evidence>
<dbReference type="Pfam" id="PF08416">
    <property type="entry name" value="PTB"/>
    <property type="match status" value="1"/>
</dbReference>
<dbReference type="FunFam" id="2.30.29.30:FF:000039">
    <property type="entry name" value="Tensin 1"/>
    <property type="match status" value="1"/>
</dbReference>
<dbReference type="InterPro" id="IPR035892">
    <property type="entry name" value="C2_domain_sf"/>
</dbReference>
<accession>A0A2I4C7N8</accession>
<evidence type="ECO:0000256" key="6">
    <source>
        <dbReference type="ARBA" id="ARBA00022833"/>
    </source>
</evidence>
<dbReference type="InterPro" id="IPR011993">
    <property type="entry name" value="PH-like_dom_sf"/>
</dbReference>
<dbReference type="GO" id="GO:0010761">
    <property type="term" value="P:fibroblast migration"/>
    <property type="evidence" value="ECO:0007669"/>
    <property type="project" value="TreeGrafter"/>
</dbReference>
<keyword evidence="6" id="KW-0862">Zinc</keyword>
<dbReference type="InterPro" id="IPR046349">
    <property type="entry name" value="C1-like_sf"/>
</dbReference>
<feature type="compositionally biased region" description="Polar residues" evidence="11">
    <location>
        <begin position="698"/>
        <end position="715"/>
    </location>
</feature>
<dbReference type="InterPro" id="IPR029023">
    <property type="entry name" value="Tensin_phosphatase"/>
</dbReference>
<evidence type="ECO:0000256" key="10">
    <source>
        <dbReference type="PROSITE-ProRule" id="PRU00191"/>
    </source>
</evidence>
<evidence type="ECO:0000313" key="17">
    <source>
        <dbReference type="RefSeq" id="XP_013876006.1"/>
    </source>
</evidence>
<dbReference type="InterPro" id="IPR035012">
    <property type="entry name" value="Tensin-like_SH2"/>
</dbReference>
<feature type="region of interest" description="Disordered" evidence="11">
    <location>
        <begin position="913"/>
        <end position="1052"/>
    </location>
</feature>
<keyword evidence="9 10" id="KW-0727">SH2 domain</keyword>
<dbReference type="FunFam" id="3.30.505.10:FF:000002">
    <property type="entry name" value="Tensin 1"/>
    <property type="match status" value="1"/>
</dbReference>
<evidence type="ECO:0000256" key="8">
    <source>
        <dbReference type="ARBA" id="ARBA00022949"/>
    </source>
</evidence>
<protein>
    <submittedName>
        <fullName evidence="17">Tensin isoform X1</fullName>
    </submittedName>
</protein>
<evidence type="ECO:0000256" key="3">
    <source>
        <dbReference type="ARBA" id="ARBA00022553"/>
    </source>
</evidence>
<keyword evidence="5" id="KW-0378">Hydrolase</keyword>
<feature type="domain" description="Phorbol-ester/DAG-type" evidence="13">
    <location>
        <begin position="71"/>
        <end position="118"/>
    </location>
</feature>
<feature type="compositionally biased region" description="Polar residues" evidence="11">
    <location>
        <begin position="1116"/>
        <end position="1135"/>
    </location>
</feature>
<sequence length="1700" mass="186247">MSQHGSTQPKSAWKRWEFLGIPWIPAVSREKADLRMPSVSLSLPSALAGRARTWVCLSCMFWPDELEGVHTHTFKLKPFKKAKSCDICKQAITKEGLICKACRLSCHKKCEVKVTTSCQTTTNSEPPPTPQLPLKHVDTPGSTRSCKSVEIRRKQSRSQSVVQAMEESYEVDLVYITERIISLSFPAGAEERSYTNNLKEVAAMLRSKHAEHYLMLNLSERRSDLSKLNPKVLEFGWPDHHAPALDKICSMCKAIDTWLSGDQRNVVVLHNKGNRGRTGVVVAAYMHYSNISASADQALDRFAMRRFYEDKALPVGQPSQIRYVRYFNGLLSGHIKINNKPLFLHHVIMHGIPNFESKGGCRPFLKIYQAMQPVYTSGIYNVQGDSNTSICITIEPGLLLKGDILLKCYHKKYRNSTRDVVFRVQFHTCAIHDLGVVFGKNELDETFKDERFPEYGKVEFVFSYAPEKIKGLGHLENGPSVSVDYNTQDPLIRWDSYDSFNQHCEDTAEGEQDVAHTQGPLDGSLYARVCKKDSLEGVVTINGLPARENPLKNPENSLQQSNHPLQTSEQTLPVTGHTSLPAVDHTLSVSSDSGNSTASIKTDRTDEHSQSLQIAASQNNPTAHPPLSPQEKRELDQLLSGLEAPTQRQAYLSTSTSPGGGVRHLVPAQVHVNGGHTRLLAVPSTEERETDILDEELPNSQEGNSVDSLGTLSSLEGQATPGSLYYQSQTPVSVQNDGPYLERNVLGEKLNEMPVHGVRTPTALQERAVDSPSPQGGYSNYQNGGGMYRSQSFGNQPASSPENNSKLMPRAPERSTSSREAVQRGLNHWHQHSLPDDPFGPPLQSTHSLPHFPTPASQQDIEQSIEALNMLMLDLDPINSHMSKSHSAPSGDTSISSSQIAFSQTLARPSYQGDSAIHGYHNSGSVNNTHYPPQRSVGRVPTMPNQSPVMDSSVQSSQRSNSGYQHQSTTPTHTPEPYLHTHQSPHHYTTDSSSNLNQQKPINSYAGVSHSPDLQGPSPYPGYSTSSSPLPALTPQPKDMSPSPLPREQDAEEETLNLEGLVAHRIAEYNARIRGISESMTPQQSDRHRSYSFSGVRTRGMTPEVTQETGRRRTTSEGQYQSSHDSMSTGHSPDFANNLSLNPGGRPREGLMHSYREAFEDTEAARLANSPTFGGSARSTPGLTKTPLSALGLKPHQQGGSDICSVVDARAQPFNSPLSSCSPIHSMDGRRSGSSDGAPYRPASPEGSQVDIMGVHTVPGSPNTLHRTVATNTPPSPALQRRLGQGSPSLARHPLPTGVPSSPLIGRNPKTAAAGVPPSPLMGRRTASSGRSTPDELGAASRQGSVQPPPTPAFPVSPHLPEKRHMSSGDAERTDNKNLTQLASGGSTPNLSGTHPLSDVSKSIYDSYPDIKMNVKFVQDTSKFWYKPDISREQAINLLKDREPGAFIIRDSHSFRGAYGLAMKVACPPPTIQQNKKVSGDMTNELVRHFLIETSSKGVRLKGCPNEPYFGCLSALVYQHSMTPLALPCKLMIPTKDPNEEALELATPTDPVVELKQVSVQRTPEEAYACNVLYIHSVDMESLTGPQAVAKAISQTLATNPLPAATTVHFKVSTQGITLTDSQRKIFFRRHYPINTVTYCDTDPQNRKWGKEGGGSVRLFGFVARKQGSTTDNVSHLFAELDPDQPASAIVSFLSKVMKR</sequence>
<feature type="compositionally biased region" description="Polar residues" evidence="11">
    <location>
        <begin position="922"/>
        <end position="931"/>
    </location>
</feature>
<dbReference type="FunFam" id="2.60.40.1110:FF:000002">
    <property type="entry name" value="tensin-1 isoform X2"/>
    <property type="match status" value="1"/>
</dbReference>
<dbReference type="SUPFAM" id="SSF55550">
    <property type="entry name" value="SH2 domain"/>
    <property type="match status" value="1"/>
</dbReference>
<evidence type="ECO:0000256" key="7">
    <source>
        <dbReference type="ARBA" id="ARBA00022912"/>
    </source>
</evidence>
<dbReference type="SUPFAM" id="SSF57889">
    <property type="entry name" value="Cysteine-rich domain"/>
    <property type="match status" value="1"/>
</dbReference>
<dbReference type="PANTHER" id="PTHR45734">
    <property type="entry name" value="TENSIN"/>
    <property type="match status" value="1"/>
</dbReference>
<keyword evidence="3" id="KW-0597">Phosphoprotein</keyword>
<dbReference type="CDD" id="cd01213">
    <property type="entry name" value="PTB_tensin"/>
    <property type="match status" value="1"/>
</dbReference>
<dbReference type="InterPro" id="IPR000980">
    <property type="entry name" value="SH2"/>
</dbReference>